<name>A0A0C2DJX2_9BILA</name>
<dbReference type="Gene3D" id="3.30.420.10">
    <property type="entry name" value="Ribonuclease H-like superfamily/Ribonuclease H"/>
    <property type="match status" value="1"/>
</dbReference>
<accession>A0A0C2DJX2</accession>
<protein>
    <submittedName>
        <fullName evidence="1">Uncharacterized protein</fullName>
    </submittedName>
</protein>
<feature type="non-terminal residue" evidence="1">
    <location>
        <position position="1"/>
    </location>
</feature>
<reference evidence="1 2" key="1">
    <citation type="submission" date="2013-12" db="EMBL/GenBank/DDBJ databases">
        <title>Draft genome of the parsitic nematode Ancylostoma duodenale.</title>
        <authorList>
            <person name="Mitreva M."/>
        </authorList>
    </citation>
    <scope>NUCLEOTIDE SEQUENCE [LARGE SCALE GENOMIC DNA]</scope>
    <source>
        <strain evidence="1 2">Zhejiang</strain>
    </source>
</reference>
<dbReference type="AlphaFoldDB" id="A0A0C2DJX2"/>
<evidence type="ECO:0000313" key="2">
    <source>
        <dbReference type="Proteomes" id="UP000054047"/>
    </source>
</evidence>
<gene>
    <name evidence="1" type="ORF">ANCDUO_06922</name>
</gene>
<keyword evidence="2" id="KW-1185">Reference proteome</keyword>
<dbReference type="GO" id="GO:0003676">
    <property type="term" value="F:nucleic acid binding"/>
    <property type="evidence" value="ECO:0007669"/>
    <property type="project" value="InterPro"/>
</dbReference>
<proteinExistence type="predicted"/>
<evidence type="ECO:0000313" key="1">
    <source>
        <dbReference type="EMBL" id="KIH62792.1"/>
    </source>
</evidence>
<sequence length="217" mass="25235">LQFFDEPPYLLSLSPGNSFYYWAQRTHEVVQQVLSSVGGVNISQQRKKHIRHRLRRITTKLTAPKEPITSRVPVKIEKNYTFHRQWEQLRLDILKLPSHNLAYIHISKLNHLLPSATEPYENGYWILQQGGAPAHLAESTQYWCLPTYQTPQNGSPELNVLDFSIWAMLEQKACQKKRTSVQALRKCLEKARNEIPQDHVRATVEAYPKRLKAVIRS</sequence>
<dbReference type="InterPro" id="IPR036397">
    <property type="entry name" value="RNaseH_sf"/>
</dbReference>
<organism evidence="1 2">
    <name type="scientific">Ancylostoma duodenale</name>
    <dbReference type="NCBI Taxonomy" id="51022"/>
    <lineage>
        <taxon>Eukaryota</taxon>
        <taxon>Metazoa</taxon>
        <taxon>Ecdysozoa</taxon>
        <taxon>Nematoda</taxon>
        <taxon>Chromadorea</taxon>
        <taxon>Rhabditida</taxon>
        <taxon>Rhabditina</taxon>
        <taxon>Rhabditomorpha</taxon>
        <taxon>Strongyloidea</taxon>
        <taxon>Ancylostomatidae</taxon>
        <taxon>Ancylostomatinae</taxon>
        <taxon>Ancylostoma</taxon>
    </lineage>
</organism>
<dbReference type="EMBL" id="KN729075">
    <property type="protein sequence ID" value="KIH62792.1"/>
    <property type="molecule type" value="Genomic_DNA"/>
</dbReference>
<dbReference type="OrthoDB" id="7951431at2759"/>
<dbReference type="Proteomes" id="UP000054047">
    <property type="component" value="Unassembled WGS sequence"/>
</dbReference>